<evidence type="ECO:0000259" key="3">
    <source>
        <dbReference type="PROSITE" id="PS50245"/>
    </source>
</evidence>
<dbReference type="Gene3D" id="3.80.10.10">
    <property type="entry name" value="Ribonuclease Inhibitor"/>
    <property type="match status" value="2"/>
</dbReference>
<evidence type="ECO:0000313" key="5">
    <source>
        <dbReference type="Proteomes" id="UP000772434"/>
    </source>
</evidence>
<evidence type="ECO:0000256" key="1">
    <source>
        <dbReference type="ARBA" id="ARBA00022614"/>
    </source>
</evidence>
<gene>
    <name evidence="4" type="ORF">BDP27DRAFT_1330804</name>
</gene>
<dbReference type="SUPFAM" id="SSF52058">
    <property type="entry name" value="L domain-like"/>
    <property type="match status" value="1"/>
</dbReference>
<evidence type="ECO:0000313" key="4">
    <source>
        <dbReference type="EMBL" id="KAF9066316.1"/>
    </source>
</evidence>
<dbReference type="InterPro" id="IPR000938">
    <property type="entry name" value="CAP-Gly_domain"/>
</dbReference>
<organism evidence="4 5">
    <name type="scientific">Rhodocollybia butyracea</name>
    <dbReference type="NCBI Taxonomy" id="206335"/>
    <lineage>
        <taxon>Eukaryota</taxon>
        <taxon>Fungi</taxon>
        <taxon>Dikarya</taxon>
        <taxon>Basidiomycota</taxon>
        <taxon>Agaricomycotina</taxon>
        <taxon>Agaricomycetes</taxon>
        <taxon>Agaricomycetidae</taxon>
        <taxon>Agaricales</taxon>
        <taxon>Marasmiineae</taxon>
        <taxon>Omphalotaceae</taxon>
        <taxon>Rhodocollybia</taxon>
    </lineage>
</organism>
<dbReference type="AlphaFoldDB" id="A0A9P5U4V4"/>
<dbReference type="SMART" id="SM01052">
    <property type="entry name" value="CAP_GLY"/>
    <property type="match status" value="1"/>
</dbReference>
<dbReference type="PROSITE" id="PS50245">
    <property type="entry name" value="CAP_GLY_2"/>
    <property type="match status" value="1"/>
</dbReference>
<dbReference type="Pfam" id="PF01302">
    <property type="entry name" value="CAP_GLY"/>
    <property type="match status" value="1"/>
</dbReference>
<dbReference type="OrthoDB" id="5273213at2759"/>
<keyword evidence="5" id="KW-1185">Reference proteome</keyword>
<dbReference type="InterPro" id="IPR036859">
    <property type="entry name" value="CAP-Gly_dom_sf"/>
</dbReference>
<dbReference type="InterPro" id="IPR001611">
    <property type="entry name" value="Leu-rich_rpt"/>
</dbReference>
<comment type="caution">
    <text evidence="4">The sequence shown here is derived from an EMBL/GenBank/DDBJ whole genome shotgun (WGS) entry which is preliminary data.</text>
</comment>
<dbReference type="SUPFAM" id="SSF74924">
    <property type="entry name" value="Cap-Gly domain"/>
    <property type="match status" value="1"/>
</dbReference>
<dbReference type="Gene3D" id="2.30.30.190">
    <property type="entry name" value="CAP Gly-rich-like domain"/>
    <property type="match status" value="1"/>
</dbReference>
<dbReference type="GO" id="GO:0007010">
    <property type="term" value="P:cytoskeleton organization"/>
    <property type="evidence" value="ECO:0007669"/>
    <property type="project" value="TreeGrafter"/>
</dbReference>
<dbReference type="PANTHER" id="PTHR18849">
    <property type="entry name" value="LEUCINE RICH REPEAT PROTEIN"/>
    <property type="match status" value="1"/>
</dbReference>
<dbReference type="EMBL" id="JADNRY010000089">
    <property type="protein sequence ID" value="KAF9066316.1"/>
    <property type="molecule type" value="Genomic_DNA"/>
</dbReference>
<reference evidence="4" key="1">
    <citation type="submission" date="2020-11" db="EMBL/GenBank/DDBJ databases">
        <authorList>
            <consortium name="DOE Joint Genome Institute"/>
            <person name="Ahrendt S."/>
            <person name="Riley R."/>
            <person name="Andreopoulos W."/>
            <person name="Labutti K."/>
            <person name="Pangilinan J."/>
            <person name="Ruiz-Duenas F.J."/>
            <person name="Barrasa J.M."/>
            <person name="Sanchez-Garcia M."/>
            <person name="Camarero S."/>
            <person name="Miyauchi S."/>
            <person name="Serrano A."/>
            <person name="Linde D."/>
            <person name="Babiker R."/>
            <person name="Drula E."/>
            <person name="Ayuso-Fernandez I."/>
            <person name="Pacheco R."/>
            <person name="Padilla G."/>
            <person name="Ferreira P."/>
            <person name="Barriuso J."/>
            <person name="Kellner H."/>
            <person name="Castanera R."/>
            <person name="Alfaro M."/>
            <person name="Ramirez L."/>
            <person name="Pisabarro A.G."/>
            <person name="Kuo A."/>
            <person name="Tritt A."/>
            <person name="Lipzen A."/>
            <person name="He G."/>
            <person name="Yan M."/>
            <person name="Ng V."/>
            <person name="Cullen D."/>
            <person name="Martin F."/>
            <person name="Rosso M.-N."/>
            <person name="Henrissat B."/>
            <person name="Hibbett D."/>
            <person name="Martinez A.T."/>
            <person name="Grigoriev I.V."/>
        </authorList>
    </citation>
    <scope>NUCLEOTIDE SEQUENCE</scope>
    <source>
        <strain evidence="4">AH 40177</strain>
    </source>
</reference>
<name>A0A9P5U4V4_9AGAR</name>
<feature type="domain" description="CAP-Gly" evidence="3">
    <location>
        <begin position="36"/>
        <end position="80"/>
    </location>
</feature>
<evidence type="ECO:0000256" key="2">
    <source>
        <dbReference type="ARBA" id="ARBA00022737"/>
    </source>
</evidence>
<dbReference type="Proteomes" id="UP000772434">
    <property type="component" value="Unassembled WGS sequence"/>
</dbReference>
<protein>
    <submittedName>
        <fullName evidence="4">Outer arm dynein light chain 1</fullName>
    </submittedName>
</protein>
<sequence>MSAKRFPLLSSIMNSLPLVGDRISYLGQLGVVKFVGEVENTNGLWLGVEWDNPERGKHDGVKDGKRYFSCRIPNSGSFIRPSGQVLRGVSFLQALKAKYVEQFYGSESQEKITLGSSNGVIEVEAVNLDKIRGKFANLERLREVSLENELVGTVDKQGSIRETCPNIRGLDLSTSLLPTWTAIADIATELPALQRLVLNRNRFTETVLDASKMSISFLNLTDLQLNATLIGWNEMQRVTSFMPKLISVELGRNGLSVPDNPTIGKGSSIHIINLEGNRCKEWTRICNSLSSYEHLERVILTSNDINFIPPPEKASMILNNLKHISLNSNNLNTWNDIDSLALWCPSLSSLAVVENPLIESGDETRYTRPFIIARISGLLSLDSTAVSTRERIDSELLYLSYISQRFSLDQSGTALSRLAREHPRWEELSKKHGMTLSTTAVVSQQDRLSRKLFEVGVQKMMAATPAEAIEGTKPVPMRVLPSMTLKVFRLKVRKTLNIHKDLAFSLWLRMDDGSWAELQADSHNIDWLGLEGGSSLACCIQSKEE</sequence>
<keyword evidence="1" id="KW-0433">Leucine-rich repeat</keyword>
<accession>A0A9P5U4V4</accession>
<keyword evidence="2" id="KW-0677">Repeat</keyword>
<dbReference type="PANTHER" id="PTHR18849:SF0">
    <property type="entry name" value="CILIA- AND FLAGELLA-ASSOCIATED PROTEIN 410-RELATED"/>
    <property type="match status" value="1"/>
</dbReference>
<dbReference type="PROSITE" id="PS00845">
    <property type="entry name" value="CAP_GLY_1"/>
    <property type="match status" value="1"/>
</dbReference>
<dbReference type="PROSITE" id="PS51450">
    <property type="entry name" value="LRR"/>
    <property type="match status" value="1"/>
</dbReference>
<dbReference type="InterPro" id="IPR032675">
    <property type="entry name" value="LRR_dom_sf"/>
</dbReference>
<proteinExistence type="predicted"/>